<accession>A0AAU8HZR4</accession>
<reference evidence="1" key="1">
    <citation type="submission" date="2024-06" db="EMBL/GenBank/DDBJ databases">
        <title>High activity and specificity of bacteriophage cocktails against carbapenem-resistant Klebsiella pneumoniae belonging to high-risk clones CG258 and ST307.</title>
        <authorList>
            <person name="Jimenez Quiceno J."/>
            <person name="Salazar Ospina L."/>
            <person name="Tellez Carrasquilla S."/>
        </authorList>
    </citation>
    <scope>NUCLEOTIDE SEQUENCE</scope>
</reference>
<name>A0AAU8HZR4_9CAUD</name>
<proteinExistence type="predicted"/>
<dbReference type="EMBL" id="PP895363">
    <property type="protein sequence ID" value="XCI77930.1"/>
    <property type="molecule type" value="Genomic_DNA"/>
</dbReference>
<evidence type="ECO:0000313" key="1">
    <source>
        <dbReference type="EMBL" id="XCI77930.1"/>
    </source>
</evidence>
<sequence>MYVYTGYENKFDKDFIVCYSHIIVFFTVLYKSTLA</sequence>
<organism evidence="1">
    <name type="scientific">Klebsiella phage FKP3</name>
    <dbReference type="NCBI Taxonomy" id="3231233"/>
    <lineage>
        <taxon>Viruses</taxon>
        <taxon>Duplodnaviria</taxon>
        <taxon>Heunggongvirae</taxon>
        <taxon>Uroviricota</taxon>
        <taxon>Caudoviricetes</taxon>
        <taxon>Stephanstirmvirinae</taxon>
        <taxon>Justusliebigvirus</taxon>
    </lineage>
</organism>
<protein>
    <submittedName>
        <fullName evidence="1">Uncharacterized protein</fullName>
    </submittedName>
</protein>